<reference evidence="2 3" key="1">
    <citation type="submission" date="2014-09" db="EMBL/GenBank/DDBJ databases">
        <authorList>
            <person name="Urmite Genomes Urmite Genomes"/>
        </authorList>
    </citation>
    <scope>NUCLEOTIDE SEQUENCE [LARGE SCALE GENOMIC DNA]</scope>
    <source>
        <strain evidence="2 3">ES2</strain>
    </source>
</reference>
<dbReference type="AlphaFoldDB" id="A0A098EIC3"/>
<sequence>MELDFSPMQPFMDDLLMNLLIVIGLPLIGAIVLKYILGKLKLSDDFAGVLASFAFLYLAYKTFMTIAV</sequence>
<dbReference type="RefSeq" id="WP_052650783.1">
    <property type="nucleotide sequence ID" value="NZ_CCXS01000001.1"/>
</dbReference>
<dbReference type="Proteomes" id="UP000043699">
    <property type="component" value="Unassembled WGS sequence"/>
</dbReference>
<dbReference type="EMBL" id="CCXS01000001">
    <property type="protein sequence ID" value="CEG22049.1"/>
    <property type="molecule type" value="Genomic_DNA"/>
</dbReference>
<keyword evidence="1" id="KW-0472">Membrane</keyword>
<gene>
    <name evidence="2" type="ORF">BN1080_00969</name>
</gene>
<evidence type="ECO:0000313" key="2">
    <source>
        <dbReference type="EMBL" id="CEG22049.1"/>
    </source>
</evidence>
<feature type="transmembrane region" description="Helical" evidence="1">
    <location>
        <begin position="15"/>
        <end position="37"/>
    </location>
</feature>
<accession>A0A098EIC3</accession>
<protein>
    <submittedName>
        <fullName evidence="2">Uncharacterized protein</fullName>
    </submittedName>
</protein>
<evidence type="ECO:0000313" key="3">
    <source>
        <dbReference type="Proteomes" id="UP000043699"/>
    </source>
</evidence>
<feature type="transmembrane region" description="Helical" evidence="1">
    <location>
        <begin position="49"/>
        <end position="67"/>
    </location>
</feature>
<keyword evidence="3" id="KW-1185">Reference proteome</keyword>
<evidence type="ECO:0000256" key="1">
    <source>
        <dbReference type="SAM" id="Phobius"/>
    </source>
</evidence>
<proteinExistence type="predicted"/>
<keyword evidence="1" id="KW-0812">Transmembrane</keyword>
<name>A0A098EIC3_9BACL</name>
<organism evidence="2 3">
    <name type="scientific">Planococcus massiliensis</name>
    <dbReference type="NCBI Taxonomy" id="1499687"/>
    <lineage>
        <taxon>Bacteria</taxon>
        <taxon>Bacillati</taxon>
        <taxon>Bacillota</taxon>
        <taxon>Bacilli</taxon>
        <taxon>Bacillales</taxon>
        <taxon>Caryophanaceae</taxon>
        <taxon>Planococcus</taxon>
    </lineage>
</organism>
<keyword evidence="1" id="KW-1133">Transmembrane helix</keyword>